<dbReference type="PROSITE" id="PS50262">
    <property type="entry name" value="G_PROTEIN_RECEP_F1_2"/>
    <property type="match status" value="1"/>
</dbReference>
<reference evidence="8" key="4">
    <citation type="submission" date="2015-06" db="UniProtKB">
        <authorList>
            <consortium name="EnsemblMetazoa"/>
        </authorList>
    </citation>
    <scope>IDENTIFICATION</scope>
</reference>
<dbReference type="eggNOG" id="ENOG502S7N8">
    <property type="taxonomic scope" value="Eukaryota"/>
</dbReference>
<dbReference type="InterPro" id="IPR017452">
    <property type="entry name" value="GPCR_Rhodpsn_7TM"/>
</dbReference>
<dbReference type="STRING" id="43151.W5JG80"/>
<comment type="subcellular location">
    <subcellularLocation>
        <location evidence="1">Membrane</location>
    </subcellularLocation>
</comment>
<keyword evidence="2 5" id="KW-0812">Transmembrane</keyword>
<dbReference type="EMBL" id="ADMH02001300">
    <property type="protein sequence ID" value="ETN63086.1"/>
    <property type="molecule type" value="Genomic_DNA"/>
</dbReference>
<feature type="transmembrane region" description="Helical" evidence="5">
    <location>
        <begin position="123"/>
        <end position="146"/>
    </location>
</feature>
<dbReference type="VEuPathDB" id="VectorBase:ADAC005209"/>
<evidence type="ECO:0000313" key="9">
    <source>
        <dbReference type="Proteomes" id="UP000000673"/>
    </source>
</evidence>
<reference evidence="7" key="2">
    <citation type="submission" date="2010-05" db="EMBL/GenBank/DDBJ databases">
        <authorList>
            <person name="Almeida L.G."/>
            <person name="Nicolas M.F."/>
            <person name="Souza R.C."/>
            <person name="Vasconcelos A.T.R."/>
        </authorList>
    </citation>
    <scope>NUCLEOTIDE SEQUENCE</scope>
</reference>
<feature type="transmembrane region" description="Helical" evidence="5">
    <location>
        <begin position="241"/>
        <end position="268"/>
    </location>
</feature>
<evidence type="ECO:0000313" key="8">
    <source>
        <dbReference type="EnsemblMetazoa" id="ADAC005209-PA"/>
    </source>
</evidence>
<dbReference type="AlphaFoldDB" id="W5JG80"/>
<evidence type="ECO:0000256" key="1">
    <source>
        <dbReference type="ARBA" id="ARBA00004370"/>
    </source>
</evidence>
<dbReference type="GO" id="GO:0016020">
    <property type="term" value="C:membrane"/>
    <property type="evidence" value="ECO:0007669"/>
    <property type="project" value="UniProtKB-SubCell"/>
</dbReference>
<dbReference type="EnsemblMetazoa" id="ADAC005209-RA">
    <property type="protein sequence ID" value="ADAC005209-PA"/>
    <property type="gene ID" value="ADAC005209"/>
</dbReference>
<evidence type="ECO:0000256" key="4">
    <source>
        <dbReference type="ARBA" id="ARBA00023136"/>
    </source>
</evidence>
<gene>
    <name evidence="7" type="ORF">AND_005209</name>
</gene>
<feature type="transmembrane region" description="Helical" evidence="5">
    <location>
        <begin position="326"/>
        <end position="347"/>
    </location>
</feature>
<feature type="transmembrane region" description="Helical" evidence="5">
    <location>
        <begin position="198"/>
        <end position="219"/>
    </location>
</feature>
<evidence type="ECO:0000259" key="6">
    <source>
        <dbReference type="PROSITE" id="PS50262"/>
    </source>
</evidence>
<feature type="transmembrane region" description="Helical" evidence="5">
    <location>
        <begin position="77"/>
        <end position="103"/>
    </location>
</feature>
<protein>
    <recommendedName>
        <fullName evidence="6">G-protein coupled receptors family 1 profile domain-containing protein</fullName>
    </recommendedName>
</protein>
<dbReference type="Gene3D" id="1.20.1070.10">
    <property type="entry name" value="Rhodopsin 7-helix transmembrane proteins"/>
    <property type="match status" value="1"/>
</dbReference>
<evidence type="ECO:0000256" key="5">
    <source>
        <dbReference type="SAM" id="Phobius"/>
    </source>
</evidence>
<organism evidence="7">
    <name type="scientific">Anopheles darlingi</name>
    <name type="common">Mosquito</name>
    <dbReference type="NCBI Taxonomy" id="43151"/>
    <lineage>
        <taxon>Eukaryota</taxon>
        <taxon>Metazoa</taxon>
        <taxon>Ecdysozoa</taxon>
        <taxon>Arthropoda</taxon>
        <taxon>Hexapoda</taxon>
        <taxon>Insecta</taxon>
        <taxon>Pterygota</taxon>
        <taxon>Neoptera</taxon>
        <taxon>Endopterygota</taxon>
        <taxon>Diptera</taxon>
        <taxon>Nematocera</taxon>
        <taxon>Culicoidea</taxon>
        <taxon>Culicidae</taxon>
        <taxon>Anophelinae</taxon>
        <taxon>Anopheles</taxon>
    </lineage>
</organism>
<accession>W5JG80</accession>
<keyword evidence="9" id="KW-1185">Reference proteome</keyword>
<keyword evidence="3 5" id="KW-1133">Transmembrane helix</keyword>
<dbReference type="HOGENOM" id="CLU_720071_0_0_1"/>
<proteinExistence type="predicted"/>
<feature type="transmembrane region" description="Helical" evidence="5">
    <location>
        <begin position="288"/>
        <end position="306"/>
    </location>
</feature>
<dbReference type="VEuPathDB" id="VectorBase:ADAR2_006579"/>
<dbReference type="SUPFAM" id="SSF81321">
    <property type="entry name" value="Family A G protein-coupled receptor-like"/>
    <property type="match status" value="1"/>
</dbReference>
<dbReference type="Proteomes" id="UP000000673">
    <property type="component" value="Unassembled WGS sequence"/>
</dbReference>
<reference evidence="7" key="3">
    <citation type="journal article" date="2013" name="Nucleic Acids Res.">
        <title>The genome of Anopheles darlingi, the main neotropical malaria vector.</title>
        <authorList>
            <person name="Marinotti O."/>
            <person name="Cerqueira G.C."/>
            <person name="de Almeida L.G."/>
            <person name="Ferro M.I."/>
            <person name="Loreto E.L."/>
            <person name="Zaha A."/>
            <person name="Teixeira S.M."/>
            <person name="Wespiser A.R."/>
            <person name="Almeida E Silva A."/>
            <person name="Schlindwein A.D."/>
            <person name="Pacheco A.C."/>
            <person name="Silva A.L."/>
            <person name="Graveley B.R."/>
            <person name="Walenz B.P."/>
            <person name="Lima Bde A."/>
            <person name="Ribeiro C.A."/>
            <person name="Nunes-Silva C.G."/>
            <person name="de Carvalho C.R."/>
            <person name="Soares C.M."/>
            <person name="de Menezes C.B."/>
            <person name="Matiolli C."/>
            <person name="Caffrey D."/>
            <person name="Araujo D.A."/>
            <person name="de Oliveira D.M."/>
            <person name="Golenbock D."/>
            <person name="Grisard E.C."/>
            <person name="Fantinatti-Garboggini F."/>
            <person name="de Carvalho F.M."/>
            <person name="Barcellos F.G."/>
            <person name="Prosdocimi F."/>
            <person name="May G."/>
            <person name="Azevedo Junior G.M."/>
            <person name="Guimaraes G.M."/>
            <person name="Goldman G.H."/>
            <person name="Padilha I.Q."/>
            <person name="Batista Jda S."/>
            <person name="Ferro J.A."/>
            <person name="Ribeiro J.M."/>
            <person name="Fietto J.L."/>
            <person name="Dabbas K.M."/>
            <person name="Cerdeira L."/>
            <person name="Agnez-Lima L.F."/>
            <person name="Brocchi M."/>
            <person name="de Carvalho M.O."/>
            <person name="Teixeira Mde M."/>
            <person name="Diniz Maia Mde M."/>
            <person name="Goldman M.H."/>
            <person name="Cruz Schneider M.P."/>
            <person name="Felipe M.S."/>
            <person name="Hungria M."/>
            <person name="Nicolas M.F."/>
            <person name="Pereira M."/>
            <person name="Montes M.A."/>
            <person name="Cantao M.E."/>
            <person name="Vincentz M."/>
            <person name="Rafael M.S."/>
            <person name="Silverman N."/>
            <person name="Stoco P.H."/>
            <person name="Souza R.C."/>
            <person name="Vicentini R."/>
            <person name="Gazzinelli R.T."/>
            <person name="Neves Rde O."/>
            <person name="Silva R."/>
            <person name="Astolfi-Filho S."/>
            <person name="Maciel T.E."/>
            <person name="Urmenyi T.P."/>
            <person name="Tadei W.P."/>
            <person name="Camargo E.P."/>
            <person name="de Vasconcelos A.T."/>
        </authorList>
    </citation>
    <scope>NUCLEOTIDE SEQUENCE</scope>
</reference>
<feature type="domain" description="G-protein coupled receptors family 1 profile" evidence="6">
    <location>
        <begin position="56"/>
        <end position="352"/>
    </location>
</feature>
<keyword evidence="4 5" id="KW-0472">Membrane</keyword>
<evidence type="ECO:0000256" key="3">
    <source>
        <dbReference type="ARBA" id="ARBA00022989"/>
    </source>
</evidence>
<sequence length="384" mass="43179">MEQDYESIEDYLSNEFYDTMCSSAECQDGIAADDGAQIRPMKQIMFLYGYNVLIVGIGIVLNIVLMKGILGAKASGAFLFLVQIAIVDVLTLLISNWELHYLFQHAWTLPPVHCSLYRGFDSFTSVATVYFIVGLNFHAIATYNLAVDIAKSTLATPEQECMEDSVTEENGYEVTTDAISQKRSLTIDYRYRKTRISVLFPILLVWFIAVSESLPVFLFSDVNVDQTKQCAILTNTSINNFAVNLLVIGIRIAIPTVALVITTIQLVIKFHNGKHFPHPDEVDENVAFALKLSIFLSVSYLVFAMQRLYGSLLLELLSVPLIVSKYALINSTIGLILSVFYYSISFIRPLVTIIMCKQKHNHVDINFICRKKVLPAREAKEILL</sequence>
<name>W5JG80_ANODA</name>
<evidence type="ECO:0000256" key="2">
    <source>
        <dbReference type="ARBA" id="ARBA00022692"/>
    </source>
</evidence>
<reference evidence="7 9" key="1">
    <citation type="journal article" date="2010" name="BMC Genomics">
        <title>Combination of measures distinguishes pre-miRNAs from other stem-loops in the genome of the newly sequenced Anopheles darlingi.</title>
        <authorList>
            <person name="Mendes N.D."/>
            <person name="Freitas A.T."/>
            <person name="Vasconcelos A.T."/>
            <person name="Sagot M.F."/>
        </authorList>
    </citation>
    <scope>NUCLEOTIDE SEQUENCE</scope>
</reference>
<feature type="transmembrane region" description="Helical" evidence="5">
    <location>
        <begin position="45"/>
        <end position="65"/>
    </location>
</feature>
<evidence type="ECO:0000313" key="7">
    <source>
        <dbReference type="EMBL" id="ETN63086.1"/>
    </source>
</evidence>
<dbReference type="OMA" id="IGPELWS"/>